<dbReference type="Proteomes" id="UP000515158">
    <property type="component" value="Unplaced"/>
</dbReference>
<dbReference type="FunFam" id="3.20.20.80:FF:000028">
    <property type="entry name" value="Chitinase domain-containing protein 1"/>
    <property type="match status" value="1"/>
</dbReference>
<dbReference type="Gene3D" id="3.20.20.80">
    <property type="entry name" value="Glycosidases"/>
    <property type="match status" value="1"/>
</dbReference>
<evidence type="ECO:0000313" key="5">
    <source>
        <dbReference type="Proteomes" id="UP000515158"/>
    </source>
</evidence>
<keyword evidence="5" id="KW-1185">Reference proteome</keyword>
<dbReference type="Gene3D" id="3.10.50.10">
    <property type="match status" value="1"/>
</dbReference>
<dbReference type="RefSeq" id="XP_034244028.1">
    <property type="nucleotide sequence ID" value="XM_034388137.1"/>
</dbReference>
<dbReference type="SMART" id="SM00636">
    <property type="entry name" value="Glyco_18"/>
    <property type="match status" value="1"/>
</dbReference>
<evidence type="ECO:0000256" key="2">
    <source>
        <dbReference type="ARBA" id="ARBA00040976"/>
    </source>
</evidence>
<dbReference type="AlphaFoldDB" id="A0A6P8YVB4"/>
<dbReference type="KEGG" id="tpal:117646858"/>
<dbReference type="InterPro" id="IPR017853">
    <property type="entry name" value="GH"/>
</dbReference>
<feature type="chain" id="PRO_5044654840" description="Chitinase domain-containing protein 1" evidence="3">
    <location>
        <begin position="20"/>
        <end position="374"/>
    </location>
</feature>
<dbReference type="PANTHER" id="PTHR46066">
    <property type="entry name" value="CHITINASE DOMAIN-CONTAINING PROTEIN 1 FAMILY MEMBER"/>
    <property type="match status" value="1"/>
</dbReference>
<evidence type="ECO:0000256" key="1">
    <source>
        <dbReference type="ARBA" id="ARBA00009336"/>
    </source>
</evidence>
<evidence type="ECO:0000313" key="6">
    <source>
        <dbReference type="RefSeq" id="XP_034244027.1"/>
    </source>
</evidence>
<feature type="signal peptide" evidence="3">
    <location>
        <begin position="1"/>
        <end position="19"/>
    </location>
</feature>
<dbReference type="PANTHER" id="PTHR46066:SF2">
    <property type="entry name" value="CHITINASE DOMAIN-CONTAINING PROTEIN 1"/>
    <property type="match status" value="1"/>
</dbReference>
<dbReference type="InterPro" id="IPR001223">
    <property type="entry name" value="Glyco_hydro18_cat"/>
</dbReference>
<evidence type="ECO:0000259" key="4">
    <source>
        <dbReference type="PROSITE" id="PS51910"/>
    </source>
</evidence>
<dbReference type="GO" id="GO:0005975">
    <property type="term" value="P:carbohydrate metabolic process"/>
    <property type="evidence" value="ECO:0007669"/>
    <property type="project" value="InterPro"/>
</dbReference>
<dbReference type="Pfam" id="PF00704">
    <property type="entry name" value="Glyco_hydro_18"/>
    <property type="match status" value="1"/>
</dbReference>
<comment type="similarity">
    <text evidence="1">Belongs to the glycosyl hydrolase 18 family.</text>
</comment>
<keyword evidence="3" id="KW-0732">Signal</keyword>
<organism evidence="7">
    <name type="scientific">Thrips palmi</name>
    <name type="common">Melon thrips</name>
    <dbReference type="NCBI Taxonomy" id="161013"/>
    <lineage>
        <taxon>Eukaryota</taxon>
        <taxon>Metazoa</taxon>
        <taxon>Ecdysozoa</taxon>
        <taxon>Arthropoda</taxon>
        <taxon>Hexapoda</taxon>
        <taxon>Insecta</taxon>
        <taxon>Pterygota</taxon>
        <taxon>Neoptera</taxon>
        <taxon>Paraneoptera</taxon>
        <taxon>Thysanoptera</taxon>
        <taxon>Terebrantia</taxon>
        <taxon>Thripoidea</taxon>
        <taxon>Thripidae</taxon>
        <taxon>Thrips</taxon>
    </lineage>
</organism>
<sequence>MGFPTVLILIGAVVAFTSATTAGEEDVCLNGALRENLIVSMPRNKDMAAQHSFRCSENTEGRLQHGMSLGFVTPWNNHGYDIAKWMGHKFTHISPVWLQLRHNADMKYKITGTHDVDAKWMREVKRKGAKIVPRLLFDGWLPQQIQELQDAKAREKIVKLITNVVTKYGFDGIVLEGWIQLIASGHVELAVDFIELLSNKLKELEKDFILVIPAMRGPQTVFGSKHFDLLEEFVTAFSVMTYDYSNFMRTPGPTSPLNWLKQCVEHIVPTEGDPRRKKILLGLNCYGYHFVSGASEPILGDKFIELVQSMKGKMKLDKEASENYVEVRTKQGRHTIYFPTLWSIKMRLDLAEQLGIGIAMWELGQGLDYFYDLL</sequence>
<feature type="domain" description="GH18" evidence="4">
    <location>
        <begin position="66"/>
        <end position="374"/>
    </location>
</feature>
<dbReference type="OrthoDB" id="10254444at2759"/>
<name>A0A6P8YVB4_THRPL</name>
<reference evidence="6 7" key="1">
    <citation type="submission" date="2025-04" db="UniProtKB">
        <authorList>
            <consortium name="RefSeq"/>
        </authorList>
    </citation>
    <scope>IDENTIFICATION</scope>
    <source>
        <tissue evidence="6 7">Total insect</tissue>
    </source>
</reference>
<dbReference type="CDD" id="cd02876">
    <property type="entry name" value="GH18_SI-CLP"/>
    <property type="match status" value="1"/>
</dbReference>
<protein>
    <recommendedName>
        <fullName evidence="2">Chitinase domain-containing protein 1</fullName>
    </recommendedName>
</protein>
<evidence type="ECO:0000313" key="7">
    <source>
        <dbReference type="RefSeq" id="XP_034244028.1"/>
    </source>
</evidence>
<evidence type="ECO:0000256" key="3">
    <source>
        <dbReference type="SAM" id="SignalP"/>
    </source>
</evidence>
<dbReference type="GeneID" id="117646858"/>
<dbReference type="GO" id="GO:0070492">
    <property type="term" value="F:oligosaccharide binding"/>
    <property type="evidence" value="ECO:0007669"/>
    <property type="project" value="TreeGrafter"/>
</dbReference>
<proteinExistence type="inferred from homology"/>
<dbReference type="RefSeq" id="XP_034244027.1">
    <property type="nucleotide sequence ID" value="XM_034388136.1"/>
</dbReference>
<dbReference type="SUPFAM" id="SSF51445">
    <property type="entry name" value="(Trans)glycosidases"/>
    <property type="match status" value="1"/>
</dbReference>
<dbReference type="GO" id="GO:0012505">
    <property type="term" value="C:endomembrane system"/>
    <property type="evidence" value="ECO:0007669"/>
    <property type="project" value="TreeGrafter"/>
</dbReference>
<gene>
    <name evidence="6 7" type="primary">LOC117646858</name>
</gene>
<dbReference type="PROSITE" id="PS51910">
    <property type="entry name" value="GH18_2"/>
    <property type="match status" value="1"/>
</dbReference>
<accession>A0A6P8YVB4</accession>
<dbReference type="InterPro" id="IPR029070">
    <property type="entry name" value="Chitinase_insertion_sf"/>
</dbReference>
<dbReference type="InterPro" id="IPR011583">
    <property type="entry name" value="Chitinase_II/V-like_cat"/>
</dbReference>
<dbReference type="GO" id="GO:0008061">
    <property type="term" value="F:chitin binding"/>
    <property type="evidence" value="ECO:0007669"/>
    <property type="project" value="InterPro"/>
</dbReference>